<evidence type="ECO:0000259" key="3">
    <source>
        <dbReference type="SMART" id="SM01008"/>
    </source>
</evidence>
<dbReference type="Gene3D" id="3.30.365.10">
    <property type="entry name" value="Aldehyde oxidase/xanthine dehydrogenase, molybdopterin binding domain"/>
    <property type="match status" value="4"/>
</dbReference>
<keyword evidence="1" id="KW-0500">Molybdenum</keyword>
<dbReference type="RefSeq" id="WP_328708649.1">
    <property type="nucleotide sequence ID" value="NZ_CP108085.1"/>
</dbReference>
<evidence type="ECO:0000256" key="1">
    <source>
        <dbReference type="ARBA" id="ARBA00022505"/>
    </source>
</evidence>
<dbReference type="InterPro" id="IPR036856">
    <property type="entry name" value="Ald_Oxase/Xan_DH_a/b_sf"/>
</dbReference>
<dbReference type="SUPFAM" id="SSF56003">
    <property type="entry name" value="Molybdenum cofactor-binding domain"/>
    <property type="match status" value="1"/>
</dbReference>
<keyword evidence="2" id="KW-0560">Oxidoreductase</keyword>
<dbReference type="InterPro" id="IPR016208">
    <property type="entry name" value="Ald_Oxase/xanthine_DH-like"/>
</dbReference>
<keyword evidence="5" id="KW-1185">Reference proteome</keyword>
<sequence>MSERLTGSGPSERALGARLTRLEDARLLAGAGRFLADVTVPGMTHAHFLRSPHAHARIVSIDTSAARSLPGVHAVLTAAELPHRPLVDSVAVPGLVKTPQPALASDRVRYVGEPVAIVLAGSRAVAEDAAELIRVGYAPLPAATDPLAGQHGRAEPLFEDIPGNVIYAGSRTYGNVDDAFASAAHVVTGRFTTGRFIAAPMETRGCLADYDAAGDRLTVHCSTQSPHLLRRKLAHCLEMGEGRIRVLVPDVGGGFGQKIPAAPEEIAVALAARATGLPVRWVEDRQENITAAPHAKDQIVDMELALSADGAFEAVRARIVGDCGAYSFNSASALIECYLSAGLLPGPYRIRNVAWEVTAVLTNKSPISPYRGVGWTASHSAREVLIDRAARLLGRDPLDLRRQNLVREFPYTSATGMDYDSGSYVESLDKAAGLIGYTGLEERRAAARERGRYLGVGVSPYVEPSGWGTAGALQSSWSFASHDHVRVTMEPSGEVTVAVGTPSQGQGHATVLAQVVADVLGVDPATVTVLADDTAAVPISTAGTRASRTATVIGGALTLAARDLRDKLARLAAGLLECDPRDLEFDQGHVRVRGVPARSVPLAELAGRAHFDPAVREHLPEPDLVANRFYDPPATYSNGCVAVVVEVDPLTGDVAVVDAAAVEDCGTMLNPLMVEGQVLGAFVQGVGGALYEHVPYTADGVPLATSFSDYLLPTAAEIPHVRLGHCCSPSPLTVNGSKGMGESGVIATPAAVACAVADALAPFGVEVDRTPLTPAYVSGLLPGPF</sequence>
<dbReference type="SUPFAM" id="SSF54665">
    <property type="entry name" value="CO dehydrogenase molybdoprotein N-domain-like"/>
    <property type="match status" value="1"/>
</dbReference>
<protein>
    <submittedName>
        <fullName evidence="4">Xanthine dehydrogenase family protein molybdopterin-binding subunit</fullName>
    </submittedName>
</protein>
<gene>
    <name evidence="4" type="ORF">OG913_26860</name>
</gene>
<dbReference type="InterPro" id="IPR046867">
    <property type="entry name" value="AldOxase/xan_DH_MoCoBD2"/>
</dbReference>
<organism evidence="4 5">
    <name type="scientific">Microbispora hainanensis</name>
    <dbReference type="NCBI Taxonomy" id="568844"/>
    <lineage>
        <taxon>Bacteria</taxon>
        <taxon>Bacillati</taxon>
        <taxon>Actinomycetota</taxon>
        <taxon>Actinomycetes</taxon>
        <taxon>Streptosporangiales</taxon>
        <taxon>Streptosporangiaceae</taxon>
        <taxon>Microbispora</taxon>
    </lineage>
</organism>
<evidence type="ECO:0000313" key="4">
    <source>
        <dbReference type="EMBL" id="WUP73018.1"/>
    </source>
</evidence>
<dbReference type="PANTHER" id="PTHR11908">
    <property type="entry name" value="XANTHINE DEHYDROGENASE"/>
    <property type="match status" value="1"/>
</dbReference>
<dbReference type="Gene3D" id="3.90.1170.50">
    <property type="entry name" value="Aldehyde oxidase/xanthine dehydrogenase, a/b hammerhead"/>
    <property type="match status" value="1"/>
</dbReference>
<dbReference type="Pfam" id="PF01315">
    <property type="entry name" value="Ald_Xan_dh_C"/>
    <property type="match status" value="1"/>
</dbReference>
<dbReference type="SMART" id="SM01008">
    <property type="entry name" value="Ald_Xan_dh_C"/>
    <property type="match status" value="1"/>
</dbReference>
<dbReference type="Proteomes" id="UP001432011">
    <property type="component" value="Chromosome"/>
</dbReference>
<proteinExistence type="predicted"/>
<dbReference type="InterPro" id="IPR008274">
    <property type="entry name" value="AldOxase/xan_DH_MoCoBD1"/>
</dbReference>
<name>A0ABZ1SJ54_9ACTN</name>
<evidence type="ECO:0000313" key="5">
    <source>
        <dbReference type="Proteomes" id="UP001432011"/>
    </source>
</evidence>
<evidence type="ECO:0000256" key="2">
    <source>
        <dbReference type="ARBA" id="ARBA00023002"/>
    </source>
</evidence>
<reference evidence="4" key="1">
    <citation type="submission" date="2022-10" db="EMBL/GenBank/DDBJ databases">
        <title>The complete genomes of actinobacterial strains from the NBC collection.</title>
        <authorList>
            <person name="Joergensen T.S."/>
            <person name="Alvarez Arevalo M."/>
            <person name="Sterndorff E.B."/>
            <person name="Faurdal D."/>
            <person name="Vuksanovic O."/>
            <person name="Mourched A.-S."/>
            <person name="Charusanti P."/>
            <person name="Shaw S."/>
            <person name="Blin K."/>
            <person name="Weber T."/>
        </authorList>
    </citation>
    <scope>NUCLEOTIDE SEQUENCE</scope>
    <source>
        <strain evidence="4">NBC_00254</strain>
    </source>
</reference>
<dbReference type="PANTHER" id="PTHR11908:SF132">
    <property type="entry name" value="ALDEHYDE OXIDASE 1-RELATED"/>
    <property type="match status" value="1"/>
</dbReference>
<dbReference type="Pfam" id="PF20256">
    <property type="entry name" value="MoCoBD_2"/>
    <property type="match status" value="1"/>
</dbReference>
<dbReference type="InterPro" id="IPR037165">
    <property type="entry name" value="AldOxase/xan_DH_Mopterin-bd_sf"/>
</dbReference>
<dbReference type="EMBL" id="CP108085">
    <property type="protein sequence ID" value="WUP73018.1"/>
    <property type="molecule type" value="Genomic_DNA"/>
</dbReference>
<feature type="domain" description="Aldehyde oxidase/xanthine dehydrogenase a/b hammerhead" evidence="3">
    <location>
        <begin position="29"/>
        <end position="141"/>
    </location>
</feature>
<dbReference type="InterPro" id="IPR000674">
    <property type="entry name" value="Ald_Oxase/Xan_DH_a/b"/>
</dbReference>
<dbReference type="Pfam" id="PF02738">
    <property type="entry name" value="MoCoBD_1"/>
    <property type="match status" value="1"/>
</dbReference>
<accession>A0ABZ1SJ54</accession>